<evidence type="ECO:0000313" key="4">
    <source>
        <dbReference type="EMBL" id="MFC4526898.1"/>
    </source>
</evidence>
<dbReference type="GO" id="GO:0016746">
    <property type="term" value="F:acyltransferase activity"/>
    <property type="evidence" value="ECO:0007669"/>
    <property type="project" value="UniProtKB-KW"/>
</dbReference>
<evidence type="ECO:0000256" key="2">
    <source>
        <dbReference type="ARBA" id="ARBA00023315"/>
    </source>
</evidence>
<evidence type="ECO:0000256" key="1">
    <source>
        <dbReference type="ARBA" id="ARBA00022679"/>
    </source>
</evidence>
<comment type="caution">
    <text evidence="4">The sequence shown here is derived from an EMBL/GenBank/DDBJ whole genome shotgun (WGS) entry which is preliminary data.</text>
</comment>
<dbReference type="InterPro" id="IPR000182">
    <property type="entry name" value="GNAT_dom"/>
</dbReference>
<name>A0ABV9C1W3_9GAMM</name>
<dbReference type="EMBL" id="JBHSGA010000017">
    <property type="protein sequence ID" value="MFC4526898.1"/>
    <property type="molecule type" value="Genomic_DNA"/>
</dbReference>
<keyword evidence="5" id="KW-1185">Reference proteome</keyword>
<keyword evidence="2 4" id="KW-0012">Acyltransferase</keyword>
<dbReference type="EC" id="2.3.-.-" evidence="4"/>
<dbReference type="PANTHER" id="PTHR43877">
    <property type="entry name" value="AMINOALKYLPHOSPHONATE N-ACETYLTRANSFERASE-RELATED-RELATED"/>
    <property type="match status" value="1"/>
</dbReference>
<dbReference type="PANTHER" id="PTHR43877:SF2">
    <property type="entry name" value="AMINOALKYLPHOSPHONATE N-ACETYLTRANSFERASE-RELATED"/>
    <property type="match status" value="1"/>
</dbReference>
<dbReference type="CDD" id="cd04301">
    <property type="entry name" value="NAT_SF"/>
    <property type="match status" value="1"/>
</dbReference>
<sequence length="169" mass="18775">MKRSEIHSGSLRIRKANLDDAPGIFALRREAILAQCRGHYPPRDLEIWTSGAMSEAFARRVEELFYVVDVDARMAGCGMIDLSTGKIDAVFVRPEYMRRGVGRAIMDHLEHLALRAGLAKLHLEATLNAAPFYLALGFQPEGDKLYRSSLGVSLACVSMSKPLRKGWEG</sequence>
<evidence type="ECO:0000259" key="3">
    <source>
        <dbReference type="PROSITE" id="PS51186"/>
    </source>
</evidence>
<dbReference type="RefSeq" id="WP_266148796.1">
    <property type="nucleotide sequence ID" value="NZ_CP064028.1"/>
</dbReference>
<proteinExistence type="predicted"/>
<keyword evidence="1 4" id="KW-0808">Transferase</keyword>
<dbReference type="PROSITE" id="PS51186">
    <property type="entry name" value="GNAT"/>
    <property type="match status" value="1"/>
</dbReference>
<dbReference type="InterPro" id="IPR050832">
    <property type="entry name" value="Bact_Acetyltransf"/>
</dbReference>
<dbReference type="InterPro" id="IPR016181">
    <property type="entry name" value="Acyl_CoA_acyltransferase"/>
</dbReference>
<evidence type="ECO:0000313" key="5">
    <source>
        <dbReference type="Proteomes" id="UP001595961"/>
    </source>
</evidence>
<dbReference type="Proteomes" id="UP001595961">
    <property type="component" value="Unassembled WGS sequence"/>
</dbReference>
<dbReference type="SUPFAM" id="SSF55729">
    <property type="entry name" value="Acyl-CoA N-acyltransferases (Nat)"/>
    <property type="match status" value="1"/>
</dbReference>
<accession>A0ABV9C1W3</accession>
<protein>
    <submittedName>
        <fullName evidence="4">GNAT family N-acetyltransferase</fullName>
        <ecNumber evidence="4">2.3.-.-</ecNumber>
    </submittedName>
</protein>
<gene>
    <name evidence="4" type="ORF">ACFO5W_09685</name>
</gene>
<dbReference type="Pfam" id="PF13673">
    <property type="entry name" value="Acetyltransf_10"/>
    <property type="match status" value="1"/>
</dbReference>
<feature type="domain" description="N-acetyltransferase" evidence="3">
    <location>
        <begin position="11"/>
        <end position="164"/>
    </location>
</feature>
<organism evidence="4 5">
    <name type="scientific">Dyella halodurans</name>
    <dbReference type="NCBI Taxonomy" id="1920171"/>
    <lineage>
        <taxon>Bacteria</taxon>
        <taxon>Pseudomonadati</taxon>
        <taxon>Pseudomonadota</taxon>
        <taxon>Gammaproteobacteria</taxon>
        <taxon>Lysobacterales</taxon>
        <taxon>Rhodanobacteraceae</taxon>
        <taxon>Dyella</taxon>
    </lineage>
</organism>
<dbReference type="Gene3D" id="3.40.630.30">
    <property type="match status" value="1"/>
</dbReference>
<reference evidence="5" key="1">
    <citation type="journal article" date="2019" name="Int. J. Syst. Evol. Microbiol.">
        <title>The Global Catalogue of Microorganisms (GCM) 10K type strain sequencing project: providing services to taxonomists for standard genome sequencing and annotation.</title>
        <authorList>
            <consortium name="The Broad Institute Genomics Platform"/>
            <consortium name="The Broad Institute Genome Sequencing Center for Infectious Disease"/>
            <person name="Wu L."/>
            <person name="Ma J."/>
        </authorList>
    </citation>
    <scope>NUCLEOTIDE SEQUENCE [LARGE SCALE GENOMIC DNA]</scope>
    <source>
        <strain evidence="5">CCM 4481</strain>
    </source>
</reference>